<protein>
    <submittedName>
        <fullName evidence="2">CHAT domain-containing protein</fullName>
    </submittedName>
</protein>
<dbReference type="AlphaFoldDB" id="A0A368ZBL4"/>
<evidence type="ECO:0000313" key="2">
    <source>
        <dbReference type="EMBL" id="RCW89188.1"/>
    </source>
</evidence>
<dbReference type="EMBL" id="QPJO01000019">
    <property type="protein sequence ID" value="RCW89188.1"/>
    <property type="molecule type" value="Genomic_DNA"/>
</dbReference>
<keyword evidence="3" id="KW-1185">Reference proteome</keyword>
<gene>
    <name evidence="2" type="ORF">DFQ08_1192</name>
</gene>
<sequence length="336" mass="38102">MIKIPHNRAIELLEQRLDDLYSADLKAWQNRTLIDIQAIFGQGSSQAIAIISESVLHFGDENKIAETKRTFRQTLEGYIQYIKDFHLINQEKIELSEQEFKEKYVELLEKWNELVPEYNQLLKDQEKLYKDHNIALSEIKNLEDRLAEKDNIGDIIKILFLGASPINQDRLRIDEEVRNIENGLKLASLRDNFELKSEWAVTPKSLQQAMLDEKPTIVQFSGHGHIGGIALEDSLGNSKLIDINALGSLFELFSDKVQCVFLNSCYSELQAKEISKHIPYVIGMKDSVPDETAIAFSVGFYTALGAGKDIDFAYKMGLVGIKLEGIEGSDIPILLK</sequence>
<proteinExistence type="predicted"/>
<dbReference type="Pfam" id="PF12770">
    <property type="entry name" value="CHAT"/>
    <property type="match status" value="1"/>
</dbReference>
<dbReference type="OrthoDB" id="149072at2"/>
<accession>A0A368ZBL4</accession>
<evidence type="ECO:0000313" key="3">
    <source>
        <dbReference type="Proteomes" id="UP000253436"/>
    </source>
</evidence>
<dbReference type="InterPro" id="IPR024983">
    <property type="entry name" value="CHAT_dom"/>
</dbReference>
<dbReference type="RefSeq" id="WP_114311040.1">
    <property type="nucleotide sequence ID" value="NZ_QPJO01000019.1"/>
</dbReference>
<organism evidence="2 3">
    <name type="scientific">Winogradskyella arenosi</name>
    <dbReference type="NCBI Taxonomy" id="533325"/>
    <lineage>
        <taxon>Bacteria</taxon>
        <taxon>Pseudomonadati</taxon>
        <taxon>Bacteroidota</taxon>
        <taxon>Flavobacteriia</taxon>
        <taxon>Flavobacteriales</taxon>
        <taxon>Flavobacteriaceae</taxon>
        <taxon>Winogradskyella</taxon>
    </lineage>
</organism>
<evidence type="ECO:0000259" key="1">
    <source>
        <dbReference type="Pfam" id="PF12770"/>
    </source>
</evidence>
<dbReference type="Proteomes" id="UP000253436">
    <property type="component" value="Unassembled WGS sequence"/>
</dbReference>
<comment type="caution">
    <text evidence="2">The sequence shown here is derived from an EMBL/GenBank/DDBJ whole genome shotgun (WGS) entry which is preliminary data.</text>
</comment>
<feature type="domain" description="CHAT" evidence="1">
    <location>
        <begin position="175"/>
        <end position="312"/>
    </location>
</feature>
<name>A0A368ZBL4_9FLAO</name>
<reference evidence="2 3" key="1">
    <citation type="submission" date="2018-07" db="EMBL/GenBank/DDBJ databases">
        <title>Genomic Encyclopedia of Type Strains, Phase III (KMG-III): the genomes of soil and plant-associated and newly described type strains.</title>
        <authorList>
            <person name="Whitman W."/>
        </authorList>
    </citation>
    <scope>NUCLEOTIDE SEQUENCE [LARGE SCALE GENOMIC DNA]</scope>
    <source>
        <strain evidence="2 3">CECT 7958</strain>
    </source>
</reference>